<evidence type="ECO:0000256" key="2">
    <source>
        <dbReference type="ARBA" id="ARBA00023015"/>
    </source>
</evidence>
<dbReference type="PROSITE" id="PS50931">
    <property type="entry name" value="HTH_LYSR"/>
    <property type="match status" value="1"/>
</dbReference>
<dbReference type="Pfam" id="PF00126">
    <property type="entry name" value="HTH_1"/>
    <property type="match status" value="1"/>
</dbReference>
<evidence type="ECO:0000313" key="7">
    <source>
        <dbReference type="Proteomes" id="UP000218377"/>
    </source>
</evidence>
<protein>
    <submittedName>
        <fullName evidence="6">LysR family transcriptional regulator</fullName>
    </submittedName>
</protein>
<dbReference type="InterPro" id="IPR005119">
    <property type="entry name" value="LysR_subst-bd"/>
</dbReference>
<sequence>MVHRFSITLTQLSYFAECAKTLNMTTASQELHIAQSAVSTAINQLEKALGAPLFVRQHSKGLVLTPAGEGLLHETRQIFGLITEAVESIQAGQNEVRGTIVLACFKTLAPFILPQLIGRLNERHPELSIEVVEGDHEECMAALRSGRAEIAINYDLTDAEGIQVQRVGEVRPHVIVDTSHRLAGKKRVKLSTLAEDPLVLLDLPDSREYFLTMLRSAGITPKVKYKSSNYETVRSMVAMGLGFSILNQRPDIEQTYTGAKTAILEIADPAPSLHLVVSALSQAAGTAKARAVTTMMREIFAEAASPETSA</sequence>
<dbReference type="Gene3D" id="3.40.190.10">
    <property type="entry name" value="Periplasmic binding protein-like II"/>
    <property type="match status" value="2"/>
</dbReference>
<dbReference type="Proteomes" id="UP000218377">
    <property type="component" value="Unassembled WGS sequence"/>
</dbReference>
<accession>A0A2A3X4C2</accession>
<keyword evidence="2" id="KW-0805">Transcription regulation</keyword>
<dbReference type="EMBL" id="NRGX01000001">
    <property type="protein sequence ID" value="PCC18509.1"/>
    <property type="molecule type" value="Genomic_DNA"/>
</dbReference>
<dbReference type="FunFam" id="1.10.10.10:FF:000001">
    <property type="entry name" value="LysR family transcriptional regulator"/>
    <property type="match status" value="1"/>
</dbReference>
<dbReference type="InterPro" id="IPR000847">
    <property type="entry name" value="LysR_HTH_N"/>
</dbReference>
<evidence type="ECO:0000259" key="5">
    <source>
        <dbReference type="PROSITE" id="PS50931"/>
    </source>
</evidence>
<keyword evidence="4" id="KW-0804">Transcription</keyword>
<proteinExistence type="inferred from homology"/>
<feature type="domain" description="HTH lysR-type" evidence="5">
    <location>
        <begin position="7"/>
        <end position="65"/>
    </location>
</feature>
<name>A0A2A3X4C2_BREAU</name>
<evidence type="ECO:0000256" key="3">
    <source>
        <dbReference type="ARBA" id="ARBA00023125"/>
    </source>
</evidence>
<organism evidence="6 7">
    <name type="scientific">Brevibacterium aurantiacum</name>
    <dbReference type="NCBI Taxonomy" id="273384"/>
    <lineage>
        <taxon>Bacteria</taxon>
        <taxon>Bacillati</taxon>
        <taxon>Actinomycetota</taxon>
        <taxon>Actinomycetes</taxon>
        <taxon>Micrococcales</taxon>
        <taxon>Brevibacteriaceae</taxon>
        <taxon>Brevibacterium</taxon>
    </lineage>
</organism>
<dbReference type="GO" id="GO:0003677">
    <property type="term" value="F:DNA binding"/>
    <property type="evidence" value="ECO:0007669"/>
    <property type="project" value="UniProtKB-KW"/>
</dbReference>
<dbReference type="InterPro" id="IPR036390">
    <property type="entry name" value="WH_DNA-bd_sf"/>
</dbReference>
<evidence type="ECO:0000313" key="6">
    <source>
        <dbReference type="EMBL" id="PCC18509.1"/>
    </source>
</evidence>
<comment type="similarity">
    <text evidence="1">Belongs to the LysR transcriptional regulatory family.</text>
</comment>
<evidence type="ECO:0000256" key="1">
    <source>
        <dbReference type="ARBA" id="ARBA00009437"/>
    </source>
</evidence>
<evidence type="ECO:0000256" key="4">
    <source>
        <dbReference type="ARBA" id="ARBA00023163"/>
    </source>
</evidence>
<reference evidence="6 7" key="1">
    <citation type="journal article" date="2017" name="Elife">
        <title>Extensive horizontal gene transfer in cheese-associated bacteria.</title>
        <authorList>
            <person name="Bonham K.S."/>
            <person name="Wolfe B.E."/>
            <person name="Dutton R.J."/>
        </authorList>
    </citation>
    <scope>NUCLEOTIDE SEQUENCE [LARGE SCALE GENOMIC DNA]</scope>
    <source>
        <strain evidence="6 7">JB5</strain>
    </source>
</reference>
<dbReference type="SUPFAM" id="SSF53850">
    <property type="entry name" value="Periplasmic binding protein-like II"/>
    <property type="match status" value="1"/>
</dbReference>
<dbReference type="PRINTS" id="PR00039">
    <property type="entry name" value="HTHLYSR"/>
</dbReference>
<dbReference type="GO" id="GO:0003700">
    <property type="term" value="F:DNA-binding transcription factor activity"/>
    <property type="evidence" value="ECO:0007669"/>
    <property type="project" value="InterPro"/>
</dbReference>
<dbReference type="PANTHER" id="PTHR30346">
    <property type="entry name" value="TRANSCRIPTIONAL DUAL REGULATOR HCAR-RELATED"/>
    <property type="match status" value="1"/>
</dbReference>
<dbReference type="Pfam" id="PF03466">
    <property type="entry name" value="LysR_substrate"/>
    <property type="match status" value="1"/>
</dbReference>
<dbReference type="InterPro" id="IPR036388">
    <property type="entry name" value="WH-like_DNA-bd_sf"/>
</dbReference>
<dbReference type="Gene3D" id="1.10.10.10">
    <property type="entry name" value="Winged helix-like DNA-binding domain superfamily/Winged helix DNA-binding domain"/>
    <property type="match status" value="1"/>
</dbReference>
<dbReference type="SUPFAM" id="SSF46785">
    <property type="entry name" value="Winged helix' DNA-binding domain"/>
    <property type="match status" value="1"/>
</dbReference>
<dbReference type="GO" id="GO:0032993">
    <property type="term" value="C:protein-DNA complex"/>
    <property type="evidence" value="ECO:0007669"/>
    <property type="project" value="TreeGrafter"/>
</dbReference>
<dbReference type="RefSeq" id="WP_096158025.1">
    <property type="nucleotide sequence ID" value="NZ_NRGX01000001.1"/>
</dbReference>
<dbReference type="AlphaFoldDB" id="A0A2A3X4C2"/>
<comment type="caution">
    <text evidence="6">The sequence shown here is derived from an EMBL/GenBank/DDBJ whole genome shotgun (WGS) entry which is preliminary data.</text>
</comment>
<dbReference type="PANTHER" id="PTHR30346:SF0">
    <property type="entry name" value="HCA OPERON TRANSCRIPTIONAL ACTIVATOR HCAR"/>
    <property type="match status" value="1"/>
</dbReference>
<gene>
    <name evidence="6" type="ORF">CIK79_09535</name>
</gene>
<keyword evidence="3" id="KW-0238">DNA-binding</keyword>